<dbReference type="InterPro" id="IPR027417">
    <property type="entry name" value="P-loop_NTPase"/>
</dbReference>
<keyword evidence="6" id="KW-1185">Reference proteome</keyword>
<sequence length="707" mass="79412">MNDFINTPFVQALQEGVEVNFVEVHPLAKLWGLRILVELGGSRDFISDNCFNHTWIARHLGFSESLLTDEFNPQVAHQALIKLHQQSEQLHASQPIQFSAELSFNLDLLQQLLGLNAVERLILGFVVLLHSEQLLDDIADTLGLLNAAKIIKAVSIILNLPYEAVRQALATQGCLHRTGLIGLQQDYNGYLRTKLSLVSNQLVDKLLVRAHDVMDLFVGTINKSTAADLSLQDYPHLEQQLTLLLAYLQQVQMHQQFGVNIFIYGSSGTGKTQLCKVLAAALDVQLFEISCEDEDGDSVTATERLCAYRAAQSIFDGQSALLMFDEVEDVFNDSENGAGMKSTAQSRKAWVNRMLENNRTPTIWVSNSDQLDPAFIRRFDMVLEVKVPPKKQRMHIIQKHCEADLDTQYQEALANLEHLSPAVLRRAHRVAKTAKLSNAQLQVQDSMTQLISNTLKVQGHQGIKLQDSHALPQFYDLDFIHTPANLAQIASGMKQHGFGRLCLYGASGTGKSAFARWLAEYTGQPLLIKRGSDLLSPWVGEMEQNLAKAFAEAEEQQAILLLDEVDSLLQDRRNATRSWEITQVNEFLVQLESFNGIVITTTNRFDDLDQAALRRFDFKIHFDYLTYAQRLKLLQRVCQQLGFELEESQVQLKLQALDRLCAGDFSVIVRQSFFHPFQDVDAVLQHLADEMAVKLKNSPAIGFGVSS</sequence>
<accession>A0A4R1X7E7</accession>
<evidence type="ECO:0000256" key="3">
    <source>
        <dbReference type="ARBA" id="ARBA00022840"/>
    </source>
</evidence>
<dbReference type="SUPFAM" id="SSF52540">
    <property type="entry name" value="P-loop containing nucleoside triphosphate hydrolases"/>
    <property type="match status" value="2"/>
</dbReference>
<dbReference type="SMART" id="SM00382">
    <property type="entry name" value="AAA"/>
    <property type="match status" value="2"/>
</dbReference>
<dbReference type="Gene3D" id="3.40.50.300">
    <property type="entry name" value="P-loop containing nucleotide triphosphate hydrolases"/>
    <property type="match status" value="2"/>
</dbReference>
<evidence type="ECO:0000256" key="2">
    <source>
        <dbReference type="ARBA" id="ARBA00022741"/>
    </source>
</evidence>
<dbReference type="EMBL" id="SLVJ01000043">
    <property type="protein sequence ID" value="TCM59384.1"/>
    <property type="molecule type" value="Genomic_DNA"/>
</dbReference>
<reference evidence="5 6" key="1">
    <citation type="submission" date="2019-03" db="EMBL/GenBank/DDBJ databases">
        <title>Genomic analyses of the natural microbiome of Caenorhabditis elegans.</title>
        <authorList>
            <person name="Samuel B."/>
        </authorList>
    </citation>
    <scope>NUCLEOTIDE SEQUENCE [LARGE SCALE GENOMIC DNA]</scope>
    <source>
        <strain evidence="5 6">JUb89</strain>
    </source>
</reference>
<dbReference type="GO" id="GO:0005524">
    <property type="term" value="F:ATP binding"/>
    <property type="evidence" value="ECO:0007669"/>
    <property type="project" value="UniProtKB-KW"/>
</dbReference>
<protein>
    <submittedName>
        <fullName evidence="5">SpoVK/Ycf46/Vps4 family AAA+-type ATPase</fullName>
    </submittedName>
</protein>
<comment type="similarity">
    <text evidence="1">Belongs to the AAA ATPase family.</text>
</comment>
<dbReference type="PANTHER" id="PTHR23073">
    <property type="entry name" value="26S PROTEASOME REGULATORY SUBUNIT"/>
    <property type="match status" value="1"/>
</dbReference>
<dbReference type="Pfam" id="PF00004">
    <property type="entry name" value="AAA"/>
    <property type="match status" value="2"/>
</dbReference>
<keyword evidence="2" id="KW-0547">Nucleotide-binding</keyword>
<dbReference type="InterPro" id="IPR003593">
    <property type="entry name" value="AAA+_ATPase"/>
</dbReference>
<gene>
    <name evidence="5" type="ORF">EC844_1431</name>
</gene>
<name>A0A4R1X7E7_ACICA</name>
<comment type="caution">
    <text evidence="5">The sequence shown here is derived from an EMBL/GenBank/DDBJ whole genome shotgun (WGS) entry which is preliminary data.</text>
</comment>
<dbReference type="InterPro" id="IPR050221">
    <property type="entry name" value="26S_Proteasome_ATPase"/>
</dbReference>
<evidence type="ECO:0000259" key="4">
    <source>
        <dbReference type="SMART" id="SM00382"/>
    </source>
</evidence>
<evidence type="ECO:0000313" key="5">
    <source>
        <dbReference type="EMBL" id="TCM59384.1"/>
    </source>
</evidence>
<dbReference type="Proteomes" id="UP000294963">
    <property type="component" value="Unassembled WGS sequence"/>
</dbReference>
<feature type="domain" description="AAA+ ATPase" evidence="4">
    <location>
        <begin position="257"/>
        <end position="389"/>
    </location>
</feature>
<organism evidence="5 6">
    <name type="scientific">Acinetobacter calcoaceticus</name>
    <dbReference type="NCBI Taxonomy" id="471"/>
    <lineage>
        <taxon>Bacteria</taxon>
        <taxon>Pseudomonadati</taxon>
        <taxon>Pseudomonadota</taxon>
        <taxon>Gammaproteobacteria</taxon>
        <taxon>Moraxellales</taxon>
        <taxon>Moraxellaceae</taxon>
        <taxon>Acinetobacter</taxon>
        <taxon>Acinetobacter calcoaceticus/baumannii complex</taxon>
    </lineage>
</organism>
<proteinExistence type="inferred from homology"/>
<dbReference type="OrthoDB" id="9809379at2"/>
<dbReference type="CDD" id="cd19481">
    <property type="entry name" value="RecA-like_protease"/>
    <property type="match status" value="1"/>
</dbReference>
<evidence type="ECO:0000313" key="6">
    <source>
        <dbReference type="Proteomes" id="UP000294963"/>
    </source>
</evidence>
<feature type="domain" description="AAA+ ATPase" evidence="4">
    <location>
        <begin position="497"/>
        <end position="626"/>
    </location>
</feature>
<keyword evidence="3" id="KW-0067">ATP-binding</keyword>
<dbReference type="InterPro" id="IPR003959">
    <property type="entry name" value="ATPase_AAA_core"/>
</dbReference>
<evidence type="ECO:0000256" key="1">
    <source>
        <dbReference type="ARBA" id="ARBA00006914"/>
    </source>
</evidence>
<dbReference type="AlphaFoldDB" id="A0A4R1X7E7"/>
<dbReference type="GO" id="GO:0016887">
    <property type="term" value="F:ATP hydrolysis activity"/>
    <property type="evidence" value="ECO:0007669"/>
    <property type="project" value="InterPro"/>
</dbReference>